<reference evidence="2" key="1">
    <citation type="journal article" date="2017" name="Nature">
        <title>The sunflower genome provides insights into oil metabolism, flowering and Asterid evolution.</title>
        <authorList>
            <person name="Badouin H."/>
            <person name="Gouzy J."/>
            <person name="Grassa C.J."/>
            <person name="Murat F."/>
            <person name="Staton S.E."/>
            <person name="Cottret L."/>
            <person name="Lelandais-Briere C."/>
            <person name="Owens G.L."/>
            <person name="Carrere S."/>
            <person name="Mayjonade B."/>
            <person name="Legrand L."/>
            <person name="Gill N."/>
            <person name="Kane N.C."/>
            <person name="Bowers J.E."/>
            <person name="Hubner S."/>
            <person name="Bellec A."/>
            <person name="Berard A."/>
            <person name="Berges H."/>
            <person name="Blanchet N."/>
            <person name="Boniface M.C."/>
            <person name="Brunel D."/>
            <person name="Catrice O."/>
            <person name="Chaidir N."/>
            <person name="Claudel C."/>
            <person name="Donnadieu C."/>
            <person name="Faraut T."/>
            <person name="Fievet G."/>
            <person name="Helmstetter N."/>
            <person name="King M."/>
            <person name="Knapp S.J."/>
            <person name="Lai Z."/>
            <person name="Le Paslier M.C."/>
            <person name="Lippi Y."/>
            <person name="Lorenzon L."/>
            <person name="Mandel J.R."/>
            <person name="Marage G."/>
            <person name="Marchand G."/>
            <person name="Marquand E."/>
            <person name="Bret-Mestries E."/>
            <person name="Morien E."/>
            <person name="Nambeesan S."/>
            <person name="Nguyen T."/>
            <person name="Pegot-Espagnet P."/>
            <person name="Pouilly N."/>
            <person name="Raftis F."/>
            <person name="Sallet E."/>
            <person name="Schiex T."/>
            <person name="Thomas J."/>
            <person name="Vandecasteele C."/>
            <person name="Vares D."/>
            <person name="Vear F."/>
            <person name="Vautrin S."/>
            <person name="Crespi M."/>
            <person name="Mangin B."/>
            <person name="Burke J.M."/>
            <person name="Salse J."/>
            <person name="Munos S."/>
            <person name="Vincourt P."/>
            <person name="Rieseberg L.H."/>
            <person name="Langlade N.B."/>
        </authorList>
    </citation>
    <scope>NUCLEOTIDE SEQUENCE</scope>
    <source>
        <tissue evidence="2">Leaves</tissue>
    </source>
</reference>
<dbReference type="AlphaFoldDB" id="A0A9K3N8Z3"/>
<comment type="caution">
    <text evidence="2">The sequence shown here is derived from an EMBL/GenBank/DDBJ whole genome shotgun (WGS) entry which is preliminary data.</text>
</comment>
<accession>A0A9K3N8Z3</accession>
<feature type="compositionally biased region" description="Basic and acidic residues" evidence="1">
    <location>
        <begin position="45"/>
        <end position="61"/>
    </location>
</feature>
<gene>
    <name evidence="2" type="ORF">HanXRQr2_Chr09g0387461</name>
</gene>
<sequence>METLLSKETLRSCTCLDQVLFGCLEFICLLLSQNIDNQCVPGSHESGREHSNSNIQEQDRS</sequence>
<dbReference type="Gramene" id="mRNA:HanXRQr2_Chr09g0387461">
    <property type="protein sequence ID" value="mRNA:HanXRQr2_Chr09g0387461"/>
    <property type="gene ID" value="HanXRQr2_Chr09g0387461"/>
</dbReference>
<evidence type="ECO:0000256" key="1">
    <source>
        <dbReference type="SAM" id="MobiDB-lite"/>
    </source>
</evidence>
<evidence type="ECO:0000313" key="2">
    <source>
        <dbReference type="EMBL" id="KAF5790808.1"/>
    </source>
</evidence>
<reference evidence="2" key="2">
    <citation type="submission" date="2020-06" db="EMBL/GenBank/DDBJ databases">
        <title>Helianthus annuus Genome sequencing and assembly Release 2.</title>
        <authorList>
            <person name="Gouzy J."/>
            <person name="Langlade N."/>
            <person name="Munos S."/>
        </authorList>
    </citation>
    <scope>NUCLEOTIDE SEQUENCE</scope>
    <source>
        <tissue evidence="2">Leaves</tissue>
    </source>
</reference>
<proteinExistence type="predicted"/>
<dbReference type="Proteomes" id="UP000215914">
    <property type="component" value="Unassembled WGS sequence"/>
</dbReference>
<dbReference type="EMBL" id="MNCJ02000324">
    <property type="protein sequence ID" value="KAF5790808.1"/>
    <property type="molecule type" value="Genomic_DNA"/>
</dbReference>
<evidence type="ECO:0000313" key="3">
    <source>
        <dbReference type="Proteomes" id="UP000215914"/>
    </source>
</evidence>
<feature type="region of interest" description="Disordered" evidence="1">
    <location>
        <begin position="40"/>
        <end position="61"/>
    </location>
</feature>
<organism evidence="2 3">
    <name type="scientific">Helianthus annuus</name>
    <name type="common">Common sunflower</name>
    <dbReference type="NCBI Taxonomy" id="4232"/>
    <lineage>
        <taxon>Eukaryota</taxon>
        <taxon>Viridiplantae</taxon>
        <taxon>Streptophyta</taxon>
        <taxon>Embryophyta</taxon>
        <taxon>Tracheophyta</taxon>
        <taxon>Spermatophyta</taxon>
        <taxon>Magnoliopsida</taxon>
        <taxon>eudicotyledons</taxon>
        <taxon>Gunneridae</taxon>
        <taxon>Pentapetalae</taxon>
        <taxon>asterids</taxon>
        <taxon>campanulids</taxon>
        <taxon>Asterales</taxon>
        <taxon>Asteraceae</taxon>
        <taxon>Asteroideae</taxon>
        <taxon>Heliantheae alliance</taxon>
        <taxon>Heliantheae</taxon>
        <taxon>Helianthus</taxon>
    </lineage>
</organism>
<name>A0A9K3N8Z3_HELAN</name>
<keyword evidence="3" id="KW-1185">Reference proteome</keyword>
<protein>
    <submittedName>
        <fullName evidence="2">Uncharacterized protein</fullName>
    </submittedName>
</protein>